<protein>
    <submittedName>
        <fullName evidence="2">Uncharacterized protein</fullName>
    </submittedName>
</protein>
<sequence length="45" mass="5187">MNIDMQTILWIAWGSAVVIPIKIYLLIRYIRKKIAQDEAAKQEAA</sequence>
<evidence type="ECO:0000313" key="2">
    <source>
        <dbReference type="EMBL" id="CRH06826.1"/>
    </source>
</evidence>
<evidence type="ECO:0000256" key="1">
    <source>
        <dbReference type="SAM" id="Phobius"/>
    </source>
</evidence>
<gene>
    <name evidence="2" type="ORF">MAGMO_2673</name>
</gene>
<organism evidence="2">
    <name type="scientific">Magnetococcus massalia (strain MO-1)</name>
    <dbReference type="NCBI Taxonomy" id="451514"/>
    <lineage>
        <taxon>Bacteria</taxon>
        <taxon>Pseudomonadati</taxon>
        <taxon>Pseudomonadota</taxon>
        <taxon>Magnetococcia</taxon>
        <taxon>Magnetococcales</taxon>
        <taxon>Magnetococcaceae</taxon>
        <taxon>Magnetococcus</taxon>
    </lineage>
</organism>
<accession>A0A1S7LM48</accession>
<reference evidence="2" key="1">
    <citation type="submission" date="2015-04" db="EMBL/GenBank/DDBJ databases">
        <authorList>
            <person name="Syromyatnikov M.Y."/>
            <person name="Popov V.N."/>
        </authorList>
    </citation>
    <scope>NUCLEOTIDE SEQUENCE</scope>
    <source>
        <strain evidence="2">MO-1</strain>
    </source>
</reference>
<name>A0A1S7LM48_MAGMO</name>
<keyword evidence="1" id="KW-0812">Transmembrane</keyword>
<feature type="transmembrane region" description="Helical" evidence="1">
    <location>
        <begin position="6"/>
        <end position="27"/>
    </location>
</feature>
<proteinExistence type="predicted"/>
<dbReference type="AlphaFoldDB" id="A0A1S7LM48"/>
<keyword evidence="1" id="KW-1133">Transmembrane helix</keyword>
<keyword evidence="1" id="KW-0472">Membrane</keyword>
<dbReference type="EMBL" id="LO017727">
    <property type="protein sequence ID" value="CRH06826.1"/>
    <property type="molecule type" value="Genomic_DNA"/>
</dbReference>